<dbReference type="Pfam" id="PF01832">
    <property type="entry name" value="Glucosaminidase"/>
    <property type="match status" value="1"/>
</dbReference>
<evidence type="ECO:0000313" key="4">
    <source>
        <dbReference type="EMBL" id="RGN03769.1"/>
    </source>
</evidence>
<feature type="domain" description="Mannosyl-glycoprotein endo-beta-N-acetylglucosamidase-like" evidence="2">
    <location>
        <begin position="232"/>
        <end position="403"/>
    </location>
</feature>
<dbReference type="InterPro" id="IPR002502">
    <property type="entry name" value="Amidase_domain"/>
</dbReference>
<comment type="caution">
    <text evidence="4">The sequence shown here is derived from an EMBL/GenBank/DDBJ whole genome shotgun (WGS) entry which is preliminary data.</text>
</comment>
<dbReference type="InterPro" id="IPR036505">
    <property type="entry name" value="Amidase/PGRP_sf"/>
</dbReference>
<gene>
    <name evidence="4" type="ORF">DXB81_11505</name>
</gene>
<dbReference type="Gene3D" id="1.10.530.10">
    <property type="match status" value="1"/>
</dbReference>
<dbReference type="AlphaFoldDB" id="A0A3E5A5I0"/>
<dbReference type="Proteomes" id="UP000261222">
    <property type="component" value="Unassembled WGS sequence"/>
</dbReference>
<reference evidence="4 5" key="1">
    <citation type="submission" date="2018-08" db="EMBL/GenBank/DDBJ databases">
        <title>A genome reference for cultivated species of the human gut microbiota.</title>
        <authorList>
            <person name="Zou Y."/>
            <person name="Xue W."/>
            <person name="Luo G."/>
        </authorList>
    </citation>
    <scope>NUCLEOTIDE SEQUENCE [LARGE SCALE GENOMIC DNA]</scope>
    <source>
        <strain evidence="4 5">OM06-11AA</strain>
    </source>
</reference>
<dbReference type="EMBL" id="QSUB01000005">
    <property type="protein sequence ID" value="RGN03769.1"/>
    <property type="molecule type" value="Genomic_DNA"/>
</dbReference>
<dbReference type="SMART" id="SM00047">
    <property type="entry name" value="LYZ2"/>
    <property type="match status" value="1"/>
</dbReference>
<accession>A0A3E5A5I0</accession>
<proteinExistence type="predicted"/>
<protein>
    <recommendedName>
        <fullName evidence="6">N-acetylmuramoyl-L-alanine amidase</fullName>
    </recommendedName>
</protein>
<name>A0A3E5A5I0_9FIRM</name>
<evidence type="ECO:0000256" key="1">
    <source>
        <dbReference type="ARBA" id="ARBA00022801"/>
    </source>
</evidence>
<keyword evidence="1" id="KW-0378">Hydrolase</keyword>
<dbReference type="SUPFAM" id="SSF55846">
    <property type="entry name" value="N-acetylmuramoyl-L-alanine amidase-like"/>
    <property type="match status" value="1"/>
</dbReference>
<evidence type="ECO:0000313" key="5">
    <source>
        <dbReference type="Proteomes" id="UP000261222"/>
    </source>
</evidence>
<dbReference type="Gene3D" id="4.10.80.30">
    <property type="entry name" value="DNA polymerase, domain 6"/>
    <property type="match status" value="1"/>
</dbReference>
<dbReference type="GO" id="GO:0004040">
    <property type="term" value="F:amidase activity"/>
    <property type="evidence" value="ECO:0007669"/>
    <property type="project" value="InterPro"/>
</dbReference>
<evidence type="ECO:0000259" key="2">
    <source>
        <dbReference type="SMART" id="SM00047"/>
    </source>
</evidence>
<dbReference type="Gene3D" id="2.30.30.40">
    <property type="entry name" value="SH3 Domains"/>
    <property type="match status" value="1"/>
</dbReference>
<evidence type="ECO:0000259" key="3">
    <source>
        <dbReference type="SMART" id="SM00644"/>
    </source>
</evidence>
<dbReference type="Pfam" id="PF01510">
    <property type="entry name" value="Amidase_2"/>
    <property type="match status" value="1"/>
</dbReference>
<dbReference type="PANTHER" id="PTHR33308:SF10">
    <property type="entry name" value="EXO-GLUCOSAMINIDASE LYTG"/>
    <property type="match status" value="1"/>
</dbReference>
<dbReference type="GO" id="GO:0008745">
    <property type="term" value="F:N-acetylmuramoyl-L-alanine amidase activity"/>
    <property type="evidence" value="ECO:0007669"/>
    <property type="project" value="InterPro"/>
</dbReference>
<feature type="domain" description="N-acetylmuramoyl-L-alanine amidase" evidence="3">
    <location>
        <begin position="10"/>
        <end position="141"/>
    </location>
</feature>
<organism evidence="4 5">
    <name type="scientific">Blautia obeum</name>
    <dbReference type="NCBI Taxonomy" id="40520"/>
    <lineage>
        <taxon>Bacteria</taxon>
        <taxon>Bacillati</taxon>
        <taxon>Bacillota</taxon>
        <taxon>Clostridia</taxon>
        <taxon>Lachnospirales</taxon>
        <taxon>Lachnospiraceae</taxon>
        <taxon>Blautia</taxon>
    </lineage>
</organism>
<sequence>MSIKITKMIAKTHCYIGQNHPNYVIIHETDNWAKGANSRAHATAMKNGNLDGTVHYYVDSQECYQTLEHQDGAWAVGDGKGKYGITNKNSINIEICVNPESNYYVAVDRAAQLAAMLLNQYGWDTSHLKRHYDASRKHCPRRILDEGLWDNFVKCTKSYMKKGTNAGSVKPVKEEEPAKLYRVRKTWADSKSQIGAYAYLDNAKIACPAGYSVYDWTGKNVYTNTTAKTGTQATKLKGLTPADLIKKIGPLFTADQLKTGVLASVSMAQFILESGWGKSGLTQKANNAFGMKQNLSGNTWPGSKWDGKSVVSMRTGEQKKNGEHYTITANFRRYPCIEDSIGDHSAYLAGAKNGNALRYAGLKGCKDYKKAATIIKNGGYATDINYVNQLCRIIEQYKLTDYDVKAGNTGTDSKPAATTPTSTTTQKKTFKVKVTANDLRIRKGPGTDYAFTGKYTGKGRFTIVEEKGGWGRLKSGAGWICLTVNCVTRV</sequence>
<dbReference type="InterPro" id="IPR051056">
    <property type="entry name" value="Glycosyl_Hydrolase_73"/>
</dbReference>
<dbReference type="InterPro" id="IPR002901">
    <property type="entry name" value="MGlyc_endo_b_GlcNAc-like_dom"/>
</dbReference>
<dbReference type="CDD" id="cd06583">
    <property type="entry name" value="PGRP"/>
    <property type="match status" value="1"/>
</dbReference>
<evidence type="ECO:0008006" key="6">
    <source>
        <dbReference type="Google" id="ProtNLM"/>
    </source>
</evidence>
<dbReference type="PANTHER" id="PTHR33308">
    <property type="entry name" value="PEPTIDOGLYCAN HYDROLASE FLGJ"/>
    <property type="match status" value="1"/>
</dbReference>
<dbReference type="SMART" id="SM00644">
    <property type="entry name" value="Ami_2"/>
    <property type="match status" value="1"/>
</dbReference>
<dbReference type="GO" id="GO:0009253">
    <property type="term" value="P:peptidoglycan catabolic process"/>
    <property type="evidence" value="ECO:0007669"/>
    <property type="project" value="InterPro"/>
</dbReference>
<dbReference type="Gene3D" id="3.40.80.10">
    <property type="entry name" value="Peptidoglycan recognition protein-like"/>
    <property type="match status" value="1"/>
</dbReference>
<dbReference type="RefSeq" id="WP_117739336.1">
    <property type="nucleotide sequence ID" value="NZ_QSUB01000005.1"/>
</dbReference>